<evidence type="ECO:0000313" key="8">
    <source>
        <dbReference type="EMBL" id="TKK76637.1"/>
    </source>
</evidence>
<dbReference type="InterPro" id="IPR011605">
    <property type="entry name" value="NusB_fam"/>
</dbReference>
<dbReference type="GO" id="GO:0006353">
    <property type="term" value="P:DNA-templated transcription termination"/>
    <property type="evidence" value="ECO:0007669"/>
    <property type="project" value="UniProtKB-UniRule"/>
</dbReference>
<dbReference type="Gene3D" id="1.10.940.10">
    <property type="entry name" value="NusB-like"/>
    <property type="match status" value="1"/>
</dbReference>
<reference evidence="8 9" key="1">
    <citation type="submission" date="2019-04" db="EMBL/GenBank/DDBJ databases">
        <title>Kribbella sp. NEAU-THZ 27 nov., a novel actinomycete isolated from soil.</title>
        <authorList>
            <person name="Duan L."/>
        </authorList>
    </citation>
    <scope>NUCLEOTIDE SEQUENCE [LARGE SCALE GENOMIC DNA]</scope>
    <source>
        <strain evidence="9">NEAU-THZ27</strain>
    </source>
</reference>
<organism evidence="8 9">
    <name type="scientific">Kribbella jiaozuonensis</name>
    <dbReference type="NCBI Taxonomy" id="2575441"/>
    <lineage>
        <taxon>Bacteria</taxon>
        <taxon>Bacillati</taxon>
        <taxon>Actinomycetota</taxon>
        <taxon>Actinomycetes</taxon>
        <taxon>Propionibacteriales</taxon>
        <taxon>Kribbellaceae</taxon>
        <taxon>Kribbella</taxon>
    </lineage>
</organism>
<comment type="function">
    <text evidence="6">Involved in transcription antitermination. Required for transcription of ribosomal RNA (rRNA) genes. Binds specifically to the boxA antiterminator sequence of the ribosomal RNA (rrn) operons.</text>
</comment>
<keyword evidence="4 6" id="KW-0805">Transcription regulation</keyword>
<dbReference type="PANTHER" id="PTHR11078">
    <property type="entry name" value="N UTILIZATION SUBSTANCE PROTEIN B-RELATED"/>
    <property type="match status" value="1"/>
</dbReference>
<sequence>MSARSKARKRALDVLFESEVRGLPVGGTLADRVADNDPPVNEFTVALVEGVAKHIEQIDDLLETHSVGWTLDRMPAVDRNILRIGAYELLFDDQVPDVVAVSEAVAMARDLSTDESPVFVNGLLARLLQLKPTLGV</sequence>
<dbReference type="PANTHER" id="PTHR11078:SF3">
    <property type="entry name" value="ANTITERMINATION NUSB DOMAIN-CONTAINING PROTEIN"/>
    <property type="match status" value="1"/>
</dbReference>
<comment type="similarity">
    <text evidence="1 6">Belongs to the NusB family.</text>
</comment>
<evidence type="ECO:0000256" key="1">
    <source>
        <dbReference type="ARBA" id="ARBA00005952"/>
    </source>
</evidence>
<dbReference type="GO" id="GO:0003723">
    <property type="term" value="F:RNA binding"/>
    <property type="evidence" value="ECO:0007669"/>
    <property type="project" value="UniProtKB-UniRule"/>
</dbReference>
<dbReference type="InterPro" id="IPR006027">
    <property type="entry name" value="NusB_RsmB_TIM44"/>
</dbReference>
<dbReference type="HAMAP" id="MF_00073">
    <property type="entry name" value="NusB"/>
    <property type="match status" value="1"/>
</dbReference>
<evidence type="ECO:0000256" key="4">
    <source>
        <dbReference type="ARBA" id="ARBA00023015"/>
    </source>
</evidence>
<evidence type="ECO:0000256" key="5">
    <source>
        <dbReference type="ARBA" id="ARBA00023163"/>
    </source>
</evidence>
<dbReference type="NCBIfam" id="TIGR01951">
    <property type="entry name" value="nusB"/>
    <property type="match status" value="1"/>
</dbReference>
<dbReference type="InterPro" id="IPR035926">
    <property type="entry name" value="NusB-like_sf"/>
</dbReference>
<dbReference type="RefSeq" id="WP_137257501.1">
    <property type="nucleotide sequence ID" value="NZ_JBHSPQ010000003.1"/>
</dbReference>
<comment type="caution">
    <text evidence="8">The sequence shown here is derived from an EMBL/GenBank/DDBJ whole genome shotgun (WGS) entry which is preliminary data.</text>
</comment>
<protein>
    <recommendedName>
        <fullName evidence="6">Transcription antitermination protein NusB</fullName>
    </recommendedName>
    <alternativeName>
        <fullName evidence="6">Antitermination factor NusB</fullName>
    </alternativeName>
</protein>
<keyword evidence="3 6" id="KW-0694">RNA-binding</keyword>
<dbReference type="OrthoDB" id="3528057at2"/>
<evidence type="ECO:0000256" key="3">
    <source>
        <dbReference type="ARBA" id="ARBA00022884"/>
    </source>
</evidence>
<dbReference type="Proteomes" id="UP000305836">
    <property type="component" value="Unassembled WGS sequence"/>
</dbReference>
<evidence type="ECO:0000256" key="6">
    <source>
        <dbReference type="HAMAP-Rule" id="MF_00073"/>
    </source>
</evidence>
<keyword evidence="9" id="KW-1185">Reference proteome</keyword>
<keyword evidence="2 6" id="KW-0889">Transcription antitermination</keyword>
<gene>
    <name evidence="6 8" type="primary">nusB</name>
    <name evidence="8" type="ORF">FDA38_30240</name>
</gene>
<evidence type="ECO:0000259" key="7">
    <source>
        <dbReference type="Pfam" id="PF01029"/>
    </source>
</evidence>
<dbReference type="GO" id="GO:0031564">
    <property type="term" value="P:transcription antitermination"/>
    <property type="evidence" value="ECO:0007669"/>
    <property type="project" value="UniProtKB-KW"/>
</dbReference>
<dbReference type="EMBL" id="SZPZ01000004">
    <property type="protein sequence ID" value="TKK76637.1"/>
    <property type="molecule type" value="Genomic_DNA"/>
</dbReference>
<dbReference type="SUPFAM" id="SSF48013">
    <property type="entry name" value="NusB-like"/>
    <property type="match status" value="1"/>
</dbReference>
<dbReference type="GO" id="GO:0005829">
    <property type="term" value="C:cytosol"/>
    <property type="evidence" value="ECO:0007669"/>
    <property type="project" value="TreeGrafter"/>
</dbReference>
<keyword evidence="5 6" id="KW-0804">Transcription</keyword>
<evidence type="ECO:0000256" key="2">
    <source>
        <dbReference type="ARBA" id="ARBA00022814"/>
    </source>
</evidence>
<dbReference type="Pfam" id="PF01029">
    <property type="entry name" value="NusB"/>
    <property type="match status" value="1"/>
</dbReference>
<proteinExistence type="inferred from homology"/>
<dbReference type="AlphaFoldDB" id="A0A4U3LQH5"/>
<accession>A0A4U3LQH5</accession>
<name>A0A4U3LQH5_9ACTN</name>
<feature type="domain" description="NusB/RsmB/TIM44" evidence="7">
    <location>
        <begin position="6"/>
        <end position="128"/>
    </location>
</feature>
<evidence type="ECO:0000313" key="9">
    <source>
        <dbReference type="Proteomes" id="UP000305836"/>
    </source>
</evidence>